<reference evidence="3 4" key="1">
    <citation type="submission" date="2019-01" db="EMBL/GenBank/DDBJ databases">
        <title>Cytophagaceae bacterium strain CAR-16.</title>
        <authorList>
            <person name="Chen W.-M."/>
        </authorList>
    </citation>
    <scope>NUCLEOTIDE SEQUENCE [LARGE SCALE GENOMIC DNA]</scope>
    <source>
        <strain evidence="3 4">CAR-16</strain>
    </source>
</reference>
<dbReference type="RefSeq" id="WP_129027475.1">
    <property type="nucleotide sequence ID" value="NZ_SDHY01000005.1"/>
</dbReference>
<dbReference type="EMBL" id="SDHY01000005">
    <property type="protein sequence ID" value="RXK48245.1"/>
    <property type="molecule type" value="Genomic_DNA"/>
</dbReference>
<comment type="caution">
    <text evidence="3">The sequence shown here is derived from an EMBL/GenBank/DDBJ whole genome shotgun (WGS) entry which is preliminary data.</text>
</comment>
<gene>
    <name evidence="3" type="ORF">ESB04_09375</name>
</gene>
<evidence type="ECO:0000313" key="4">
    <source>
        <dbReference type="Proteomes" id="UP000289455"/>
    </source>
</evidence>
<feature type="domain" description="Amidohydrolase-related" evidence="2">
    <location>
        <begin position="359"/>
        <end position="410"/>
    </location>
</feature>
<dbReference type="OrthoDB" id="9802793at2"/>
<dbReference type="InterPro" id="IPR006680">
    <property type="entry name" value="Amidohydro-rel"/>
</dbReference>
<dbReference type="InterPro" id="IPR011059">
    <property type="entry name" value="Metal-dep_hydrolase_composite"/>
</dbReference>
<dbReference type="SUPFAM" id="SSF51338">
    <property type="entry name" value="Composite domain of metallo-dependent hydrolases"/>
    <property type="match status" value="2"/>
</dbReference>
<organism evidence="3 4">
    <name type="scientific">Aquirufa rosea</name>
    <dbReference type="NCBI Taxonomy" id="2509241"/>
    <lineage>
        <taxon>Bacteria</taxon>
        <taxon>Pseudomonadati</taxon>
        <taxon>Bacteroidota</taxon>
        <taxon>Cytophagia</taxon>
        <taxon>Cytophagales</taxon>
        <taxon>Flectobacillaceae</taxon>
        <taxon>Aquirufa</taxon>
    </lineage>
</organism>
<keyword evidence="1" id="KW-0732">Signal</keyword>
<dbReference type="Pfam" id="PF01979">
    <property type="entry name" value="Amidohydro_1"/>
    <property type="match status" value="2"/>
</dbReference>
<sequence length="1001" mass="111034">MRSRITLVCAVLLGILVFPMLAQTTYPVNDVADPRQGYYAFTHATIVKDAKTTLTDATLIIRQGKIEQIGNNLVIPKNAVVLDCKGKYIYPSFIDLYSDYGSATISTPTNSYRSPSQMLSNTKGPYSWNQALKSEVAQAKLFNVNEAKAKELRQAGFGVVLTHQMDGISRGTGALVSLASQKENLVILKERASAHFSFSKGSSTQDYPNSLMGSIALLRQNFLDAQWYKSKPSKEGVNLSLSSFNDNLSLPQIFEVNDKWSALRADKVGDEFGVQYIIKAGGDEYQRIDEIKSTQASFIVPLVFPQAMDLEDPTDARFVNLAELKHWELAPSNPAAFEKASIPFALSAFGLKDMNSFMSNLKKSIQLGLSEQKALEALTSSPAQILGIQDQVGSLDAGKLANFLITSGPIFQDKTQIIENWVQGLGYGIQVDAWSNLSGKYAFQLGSEKYTLLVKPDMKASLIGVDTVQVDLSQKDQLVNLVFTKKGEAGKQIRLTGTQQGDNWMGTGQLASGDWVHWKAQREGALEESKSDKKERAKEPEVLGDVVYPFNGFGQKSIPKQETILIKNATVWTNEKSGVLKETDVLIKNGKITAVGKNLKDAQAKVIDGTNKHLTAGIIDEHSHIAATGGINECSQSVTAEVRVADILDPDDVDIYRQLSGGVTSSHILHGSCNTIGGQTQLIKFRWGQNAEQMKFKNWDPFIKFALGENVKRSYNTSNNRFPDTRMGVEQVLVDAFTRAREYEKLGPGKRIDLELEALLEILNKKRFVTCHSYVQSEINSIMKVAEKFNFTVNTFTHILEGYKVADKMKQHGANASTFSDWWNYKMEVLDAIPQNAYLMQKNGINVAINSDDAEMARRLNQEAAKSVKYTGMNEEDALKMVTLNPAKMLHVADRVGSIKEGKDADVVLWSEHPLSIYAKSERTIVDGMVVFDRNLDATLQVNLKAEKQRLIQKMANAKKGGASTRPAAPSFRELNNCEEDHQHDKTLWERIQARMVLTEN</sequence>
<dbReference type="InterPro" id="IPR051781">
    <property type="entry name" value="Metallo-dep_Hydrolase"/>
</dbReference>
<feature type="signal peptide" evidence="1">
    <location>
        <begin position="1"/>
        <end position="22"/>
    </location>
</feature>
<dbReference type="PANTHER" id="PTHR43135">
    <property type="entry name" value="ALPHA-D-RIBOSE 1-METHYLPHOSPHONATE 5-TRIPHOSPHATE DIPHOSPHATASE"/>
    <property type="match status" value="1"/>
</dbReference>
<name>A0A4Q1BYZ7_9BACT</name>
<keyword evidence="4" id="KW-1185">Reference proteome</keyword>
<dbReference type="SUPFAM" id="SSF51556">
    <property type="entry name" value="Metallo-dependent hydrolases"/>
    <property type="match status" value="1"/>
</dbReference>
<protein>
    <submittedName>
        <fullName evidence="3">Amidohydrolase</fullName>
    </submittedName>
</protein>
<evidence type="ECO:0000259" key="2">
    <source>
        <dbReference type="Pfam" id="PF01979"/>
    </source>
</evidence>
<feature type="domain" description="Amidohydrolase-related" evidence="2">
    <location>
        <begin position="840"/>
        <end position="926"/>
    </location>
</feature>
<dbReference type="AlphaFoldDB" id="A0A4Q1BYZ7"/>
<dbReference type="GO" id="GO:0016810">
    <property type="term" value="F:hydrolase activity, acting on carbon-nitrogen (but not peptide) bonds"/>
    <property type="evidence" value="ECO:0007669"/>
    <property type="project" value="InterPro"/>
</dbReference>
<evidence type="ECO:0000313" key="3">
    <source>
        <dbReference type="EMBL" id="RXK48245.1"/>
    </source>
</evidence>
<dbReference type="Proteomes" id="UP000289455">
    <property type="component" value="Unassembled WGS sequence"/>
</dbReference>
<keyword evidence="3" id="KW-0378">Hydrolase</keyword>
<feature type="chain" id="PRO_5020469834" evidence="1">
    <location>
        <begin position="23"/>
        <end position="1001"/>
    </location>
</feature>
<evidence type="ECO:0000256" key="1">
    <source>
        <dbReference type="SAM" id="SignalP"/>
    </source>
</evidence>
<dbReference type="InterPro" id="IPR032466">
    <property type="entry name" value="Metal_Hydrolase"/>
</dbReference>
<dbReference type="PANTHER" id="PTHR43135:SF3">
    <property type="entry name" value="ALPHA-D-RIBOSE 1-METHYLPHOSPHONATE 5-TRIPHOSPHATE DIPHOSPHATASE"/>
    <property type="match status" value="1"/>
</dbReference>
<dbReference type="Gene3D" id="3.20.20.140">
    <property type="entry name" value="Metal-dependent hydrolases"/>
    <property type="match status" value="2"/>
</dbReference>
<proteinExistence type="predicted"/>
<accession>A0A4Q1BYZ7</accession>